<dbReference type="EMBL" id="WOEZ01000178">
    <property type="protein sequence ID" value="NPT58643.1"/>
    <property type="molecule type" value="Genomic_DNA"/>
</dbReference>
<accession>A0A972NUF4</accession>
<proteinExistence type="predicted"/>
<dbReference type="Pfam" id="PF11185">
    <property type="entry name" value="DUF2971"/>
    <property type="match status" value="1"/>
</dbReference>
<dbReference type="Proteomes" id="UP000655523">
    <property type="component" value="Unassembled WGS sequence"/>
</dbReference>
<organism evidence="1 2">
    <name type="scientific">Paraburkholderia elongata</name>
    <dbReference type="NCBI Taxonomy" id="2675747"/>
    <lineage>
        <taxon>Bacteria</taxon>
        <taxon>Pseudomonadati</taxon>
        <taxon>Pseudomonadota</taxon>
        <taxon>Betaproteobacteria</taxon>
        <taxon>Burkholderiales</taxon>
        <taxon>Burkholderiaceae</taxon>
        <taxon>Paraburkholderia</taxon>
    </lineage>
</organism>
<name>A0A972NUF4_9BURK</name>
<comment type="caution">
    <text evidence="1">The sequence shown here is derived from an EMBL/GenBank/DDBJ whole genome shotgun (WGS) entry which is preliminary data.</text>
</comment>
<gene>
    <name evidence="1" type="ORF">GNZ13_29835</name>
</gene>
<sequence>MTTNETNSAGYTYRFRNVKNLLCKKELENSEIYFAAPEQLNDPLEGHINVYWQGDEVIWRNLFRHYLNCVLRALGLFADADQKQETAEWKFLHVRDPLINGIRPEHIQLRERIFEHEVIGSYIERIARTPRRIGPYELNAHLEAIHPFVIYACYMWYGEQANAEARAKVPDFSMVVQRAIDRARSSMQITDQLDAACGNDFEKREEQYRLLMLAAEEDSVLSYYKNTLDVKDKNRAFVHNDFCRAYVLNLRTLMYPRWFTACFMESCSGEAMWAYYGDSHTGVCLKYKTSLDSAGKSSLRINMPVGFDGNIIFSYLNLQFLPVTYEAAHLEQNFFDTLHAVTIPVLNHQWMYDDQGRRSKCGRQSAVEESDWRTAYWQDARYSTSTKTRAWQAEGESRLVYQSDGFNLDLDTKLRAMKYDFSALDGIIFGIRTPATDKIKIIEIIERKCKEAGRTDFNFYQAVQTRTGEIECVRLRGISEMVARSGAPQSAA</sequence>
<dbReference type="RefSeq" id="WP_172171314.1">
    <property type="nucleotide sequence ID" value="NZ_WOEZ01000178.1"/>
</dbReference>
<protein>
    <submittedName>
        <fullName evidence="1">DUF2971 domain-containing protein</fullName>
    </submittedName>
</protein>
<dbReference type="AlphaFoldDB" id="A0A972NUF4"/>
<evidence type="ECO:0000313" key="1">
    <source>
        <dbReference type="EMBL" id="NPT58643.1"/>
    </source>
</evidence>
<keyword evidence="2" id="KW-1185">Reference proteome</keyword>
<reference evidence="1 2" key="1">
    <citation type="submission" date="2019-11" db="EMBL/GenBank/DDBJ databases">
        <title>Metabolism of dissolved organic matter in forest soils.</title>
        <authorList>
            <person name="Cyle K.T."/>
            <person name="Wilhelm R.C."/>
            <person name="Martinez C.E."/>
        </authorList>
    </citation>
    <scope>NUCLEOTIDE SEQUENCE [LARGE SCALE GENOMIC DNA]</scope>
    <source>
        <strain evidence="1 2">5N</strain>
    </source>
</reference>
<evidence type="ECO:0000313" key="2">
    <source>
        <dbReference type="Proteomes" id="UP000655523"/>
    </source>
</evidence>
<dbReference type="InterPro" id="IPR021352">
    <property type="entry name" value="DUF2971"/>
</dbReference>